<feature type="domain" description="HTH lysR-type" evidence="5">
    <location>
        <begin position="1"/>
        <end position="57"/>
    </location>
</feature>
<reference evidence="6" key="1">
    <citation type="submission" date="2021-03" db="EMBL/GenBank/DDBJ databases">
        <title>Leucobacter chromiisoli sp. nov., isolated from chromium-containing soil of chemical plant.</title>
        <authorList>
            <person name="Xu Z."/>
        </authorList>
    </citation>
    <scope>NUCLEOTIDE SEQUENCE</scope>
    <source>
        <strain evidence="6">S27</strain>
    </source>
</reference>
<dbReference type="PANTHER" id="PTHR30419:SF31">
    <property type="entry name" value="BLR3139 PROTEIN"/>
    <property type="match status" value="1"/>
</dbReference>
<keyword evidence="7" id="KW-1185">Reference proteome</keyword>
<comment type="similarity">
    <text evidence="1">Belongs to the LysR transcriptional regulatory family.</text>
</comment>
<sequence length="292" mass="30975">MLLTQLEYFLALAREQHFGRAAAASFVSPSTLSEAVRKLEAELGVPLVHRGRSFEGLTGEGELVLVWARRIVADHRALSDEIAVARERLATRARFGVIPSGIAAVSRIVTRLSDANPLVSCSIASGLTSEEIVARLRSYELDAGIIHPSAADGPDLHTVPLASVRAVVVCGADAFDADVDEVTGEMLARAPLCLLSPGMRARQVFDQEMHAHGLDLAPRVETDSVEALLALVSEGSWTAVVPESSLGGRLDPGLRVLPLVDPEVRTPLALVRIADDPAPPLSTAIDAVSRPA</sequence>
<dbReference type="Pfam" id="PF03466">
    <property type="entry name" value="LysR_substrate"/>
    <property type="match status" value="1"/>
</dbReference>
<dbReference type="InterPro" id="IPR005119">
    <property type="entry name" value="LysR_subst-bd"/>
</dbReference>
<dbReference type="CDD" id="cd05466">
    <property type="entry name" value="PBP2_LTTR_substrate"/>
    <property type="match status" value="1"/>
</dbReference>
<dbReference type="RefSeq" id="WP_208098735.1">
    <property type="nucleotide sequence ID" value="NZ_JAGDYM010000016.1"/>
</dbReference>
<evidence type="ECO:0000313" key="6">
    <source>
        <dbReference type="EMBL" id="MBO1902980.1"/>
    </source>
</evidence>
<evidence type="ECO:0000259" key="5">
    <source>
        <dbReference type="PROSITE" id="PS50931"/>
    </source>
</evidence>
<comment type="caution">
    <text evidence="6">The sequence shown here is derived from an EMBL/GenBank/DDBJ whole genome shotgun (WGS) entry which is preliminary data.</text>
</comment>
<dbReference type="InterPro" id="IPR000847">
    <property type="entry name" value="LysR_HTH_N"/>
</dbReference>
<name>A0A939SD11_9MICO</name>
<dbReference type="GO" id="GO:0003677">
    <property type="term" value="F:DNA binding"/>
    <property type="evidence" value="ECO:0007669"/>
    <property type="project" value="UniProtKB-KW"/>
</dbReference>
<dbReference type="FunFam" id="1.10.10.10:FF:000001">
    <property type="entry name" value="LysR family transcriptional regulator"/>
    <property type="match status" value="1"/>
</dbReference>
<dbReference type="Pfam" id="PF00126">
    <property type="entry name" value="HTH_1"/>
    <property type="match status" value="1"/>
</dbReference>
<dbReference type="SUPFAM" id="SSF46785">
    <property type="entry name" value="Winged helix' DNA-binding domain"/>
    <property type="match status" value="1"/>
</dbReference>
<dbReference type="Gene3D" id="1.10.10.10">
    <property type="entry name" value="Winged helix-like DNA-binding domain superfamily/Winged helix DNA-binding domain"/>
    <property type="match status" value="1"/>
</dbReference>
<dbReference type="GO" id="GO:0005829">
    <property type="term" value="C:cytosol"/>
    <property type="evidence" value="ECO:0007669"/>
    <property type="project" value="TreeGrafter"/>
</dbReference>
<protein>
    <submittedName>
        <fullName evidence="6">LysR family transcriptional regulator</fullName>
    </submittedName>
</protein>
<dbReference type="GO" id="GO:0003700">
    <property type="term" value="F:DNA-binding transcription factor activity"/>
    <property type="evidence" value="ECO:0007669"/>
    <property type="project" value="InterPro"/>
</dbReference>
<keyword evidence="3" id="KW-0238">DNA-binding</keyword>
<dbReference type="SUPFAM" id="SSF53850">
    <property type="entry name" value="Periplasmic binding protein-like II"/>
    <property type="match status" value="1"/>
</dbReference>
<dbReference type="AlphaFoldDB" id="A0A939SD11"/>
<evidence type="ECO:0000256" key="2">
    <source>
        <dbReference type="ARBA" id="ARBA00023015"/>
    </source>
</evidence>
<organism evidence="6 7">
    <name type="scientific">Leucobacter weissii</name>
    <dbReference type="NCBI Taxonomy" id="1983706"/>
    <lineage>
        <taxon>Bacteria</taxon>
        <taxon>Bacillati</taxon>
        <taxon>Actinomycetota</taxon>
        <taxon>Actinomycetes</taxon>
        <taxon>Micrococcales</taxon>
        <taxon>Microbacteriaceae</taxon>
        <taxon>Leucobacter</taxon>
    </lineage>
</organism>
<evidence type="ECO:0000256" key="4">
    <source>
        <dbReference type="ARBA" id="ARBA00023163"/>
    </source>
</evidence>
<dbReference type="InterPro" id="IPR036388">
    <property type="entry name" value="WH-like_DNA-bd_sf"/>
</dbReference>
<dbReference type="InterPro" id="IPR036390">
    <property type="entry name" value="WH_DNA-bd_sf"/>
</dbReference>
<gene>
    <name evidence="6" type="ORF">J4H92_13615</name>
</gene>
<keyword evidence="4" id="KW-0804">Transcription</keyword>
<evidence type="ECO:0000256" key="1">
    <source>
        <dbReference type="ARBA" id="ARBA00009437"/>
    </source>
</evidence>
<dbReference type="PANTHER" id="PTHR30419">
    <property type="entry name" value="HTH-TYPE TRANSCRIPTIONAL REGULATOR YBHD"/>
    <property type="match status" value="1"/>
</dbReference>
<proteinExistence type="inferred from homology"/>
<dbReference type="Gene3D" id="3.40.190.290">
    <property type="match status" value="1"/>
</dbReference>
<evidence type="ECO:0000313" key="7">
    <source>
        <dbReference type="Proteomes" id="UP000664382"/>
    </source>
</evidence>
<accession>A0A939SD11</accession>
<dbReference type="Proteomes" id="UP000664382">
    <property type="component" value="Unassembled WGS sequence"/>
</dbReference>
<evidence type="ECO:0000256" key="3">
    <source>
        <dbReference type="ARBA" id="ARBA00023125"/>
    </source>
</evidence>
<dbReference type="EMBL" id="JAGDYM010000016">
    <property type="protein sequence ID" value="MBO1902980.1"/>
    <property type="molecule type" value="Genomic_DNA"/>
</dbReference>
<keyword evidence="2" id="KW-0805">Transcription regulation</keyword>
<dbReference type="PROSITE" id="PS50931">
    <property type="entry name" value="HTH_LYSR"/>
    <property type="match status" value="1"/>
</dbReference>
<dbReference type="InterPro" id="IPR050950">
    <property type="entry name" value="HTH-type_LysR_regulators"/>
</dbReference>